<dbReference type="SUPFAM" id="SSF48452">
    <property type="entry name" value="TPR-like"/>
    <property type="match status" value="1"/>
</dbReference>
<keyword evidence="1" id="KW-0378">Hydrolase</keyword>
<dbReference type="PANTHER" id="PTHR10272:SF0">
    <property type="entry name" value="PLATELET-ACTIVATING FACTOR ACETYLHYDROLASE"/>
    <property type="match status" value="1"/>
</dbReference>
<evidence type="ECO:0000256" key="2">
    <source>
        <dbReference type="ARBA" id="ARBA00022963"/>
    </source>
</evidence>
<dbReference type="GO" id="GO:0003847">
    <property type="term" value="F:1-alkyl-2-acetylglycerophosphocholine esterase activity"/>
    <property type="evidence" value="ECO:0007669"/>
    <property type="project" value="TreeGrafter"/>
</dbReference>
<evidence type="ECO:0000256" key="5">
    <source>
        <dbReference type="SAM" id="SignalP"/>
    </source>
</evidence>
<gene>
    <name evidence="7" type="ORF">HBF25_13185</name>
</gene>
<evidence type="ECO:0000313" key="7">
    <source>
        <dbReference type="EMBL" id="NII07337.1"/>
    </source>
</evidence>
<accession>A0A7X5UBM7</accession>
<protein>
    <recommendedName>
        <fullName evidence="6">Dienelactone hydrolase domain-containing protein</fullName>
    </recommendedName>
</protein>
<evidence type="ECO:0000256" key="4">
    <source>
        <dbReference type="PROSITE-ProRule" id="PRU00339"/>
    </source>
</evidence>
<dbReference type="Pfam" id="PF01738">
    <property type="entry name" value="DLH"/>
    <property type="match status" value="1"/>
</dbReference>
<feature type="signal peptide" evidence="5">
    <location>
        <begin position="1"/>
        <end position="18"/>
    </location>
</feature>
<dbReference type="RefSeq" id="WP_166949121.1">
    <property type="nucleotide sequence ID" value="NZ_JAARLZ010000006.1"/>
</dbReference>
<evidence type="ECO:0000256" key="3">
    <source>
        <dbReference type="ARBA" id="ARBA00023098"/>
    </source>
</evidence>
<dbReference type="GO" id="GO:0016042">
    <property type="term" value="P:lipid catabolic process"/>
    <property type="evidence" value="ECO:0007669"/>
    <property type="project" value="UniProtKB-KW"/>
</dbReference>
<name>A0A7X5UBM7_9GAMM</name>
<dbReference type="InterPro" id="IPR029058">
    <property type="entry name" value="AB_hydrolase_fold"/>
</dbReference>
<feature type="chain" id="PRO_5030736108" description="Dienelactone hydrolase domain-containing protein" evidence="5">
    <location>
        <begin position="19"/>
        <end position="506"/>
    </location>
</feature>
<dbReference type="Proteomes" id="UP000490980">
    <property type="component" value="Unassembled WGS sequence"/>
</dbReference>
<dbReference type="PROSITE" id="PS50005">
    <property type="entry name" value="TPR"/>
    <property type="match status" value="1"/>
</dbReference>
<dbReference type="EMBL" id="JAARLZ010000006">
    <property type="protein sequence ID" value="NII07337.1"/>
    <property type="molecule type" value="Genomic_DNA"/>
</dbReference>
<dbReference type="Gene3D" id="1.25.40.10">
    <property type="entry name" value="Tetratricopeptide repeat domain"/>
    <property type="match status" value="1"/>
</dbReference>
<feature type="domain" description="Dienelactone hydrolase" evidence="6">
    <location>
        <begin position="132"/>
        <end position="285"/>
    </location>
</feature>
<keyword evidence="3" id="KW-0443">Lipid metabolism</keyword>
<dbReference type="AlphaFoldDB" id="A0A7X5UBM7"/>
<dbReference type="InterPro" id="IPR002925">
    <property type="entry name" value="Dienelactn_hydro"/>
</dbReference>
<dbReference type="SUPFAM" id="SSF53474">
    <property type="entry name" value="alpha/beta-Hydrolases"/>
    <property type="match status" value="1"/>
</dbReference>
<organism evidence="7 8">
    <name type="scientific">Luteibacter anthropi</name>
    <dbReference type="NCBI Taxonomy" id="564369"/>
    <lineage>
        <taxon>Bacteria</taxon>
        <taxon>Pseudomonadati</taxon>
        <taxon>Pseudomonadota</taxon>
        <taxon>Gammaproteobacteria</taxon>
        <taxon>Lysobacterales</taxon>
        <taxon>Rhodanobacteraceae</taxon>
        <taxon>Luteibacter</taxon>
    </lineage>
</organism>
<dbReference type="InterPro" id="IPR011990">
    <property type="entry name" value="TPR-like_helical_dom_sf"/>
</dbReference>
<dbReference type="PANTHER" id="PTHR10272">
    <property type="entry name" value="PLATELET-ACTIVATING FACTOR ACETYLHYDROLASE"/>
    <property type="match status" value="1"/>
</dbReference>
<evidence type="ECO:0000259" key="6">
    <source>
        <dbReference type="Pfam" id="PF01738"/>
    </source>
</evidence>
<keyword evidence="4" id="KW-0802">TPR repeat</keyword>
<evidence type="ECO:0000313" key="8">
    <source>
        <dbReference type="Proteomes" id="UP000490980"/>
    </source>
</evidence>
<dbReference type="SMART" id="SM00028">
    <property type="entry name" value="TPR"/>
    <property type="match status" value="1"/>
</dbReference>
<dbReference type="Gene3D" id="3.40.50.1820">
    <property type="entry name" value="alpha/beta hydrolase"/>
    <property type="match status" value="1"/>
</dbReference>
<reference evidence="7 8" key="1">
    <citation type="submission" date="2020-03" db="EMBL/GenBank/DDBJ databases">
        <authorList>
            <person name="Lai Q."/>
        </authorList>
    </citation>
    <scope>NUCLEOTIDE SEQUENCE [LARGE SCALE GENOMIC DNA]</scope>
    <source>
        <strain evidence="7 8">CCUG 25036</strain>
    </source>
</reference>
<keyword evidence="2" id="KW-0442">Lipid degradation</keyword>
<evidence type="ECO:0000256" key="1">
    <source>
        <dbReference type="ARBA" id="ARBA00022801"/>
    </source>
</evidence>
<proteinExistence type="predicted"/>
<feature type="repeat" description="TPR" evidence="4">
    <location>
        <begin position="457"/>
        <end position="490"/>
    </location>
</feature>
<comment type="caution">
    <text evidence="7">The sequence shown here is derived from an EMBL/GenBank/DDBJ whole genome shotgun (WGS) entry which is preliminary data.</text>
</comment>
<dbReference type="InterPro" id="IPR019734">
    <property type="entry name" value="TPR_rpt"/>
</dbReference>
<keyword evidence="8" id="KW-1185">Reference proteome</keyword>
<keyword evidence="5" id="KW-0732">Signal</keyword>
<sequence>MRAILLIISLLLCSIAHAVESSPPSPATPGSWQVGFRVVEQSDASRSDNGEHAARPVQTLIWYPATQRGKALRYEDYLELGVAENDFSRTPAERRTRTDASLRAYTVLGTTAGDMARWRDAPVAASRDASPASGRFPVVIYVASDSSPAFENDWLCEYLASHGYVVIASPSHGIDGGYMTDGRLPHDLASTRAQAADIGFLIGYAGSLPFADTTKLAVVGYSWGGMSGAFAAAADKRIRAIVEWDGSLRYFPRLLRAAPDIVAEDFTTPMLFIADREDPIVPARDAWPQSFVAHISHADLTLIGMKRLFHQDLSAQSLRLGSMAVHTDTTLAQRLESYAWMERYTLAFLDERLKHDDTARAFLDATSLQNHVPPGTLTVMRRHATSSSGNRADFAARLDATNDDPMNVYRPYARQHPGFQLANDTFSQWISQLMATGDTAKASRVALLWTEVLPRSSEAWSSRATMEDMQDMSEQAIRDYRRALRLDRGNILAKRRLAAITAAPGH</sequence>